<dbReference type="KEGG" id="buu:WS70_24120"/>
<dbReference type="AlphaFoldDB" id="A0A1B4FME6"/>
<evidence type="ECO:0000313" key="6">
    <source>
        <dbReference type="Proteomes" id="UP000062519"/>
    </source>
</evidence>
<dbReference type="Pfam" id="PF22588">
    <property type="entry name" value="dCache_1_like"/>
    <property type="match status" value="1"/>
</dbReference>
<evidence type="ECO:0000256" key="2">
    <source>
        <dbReference type="ARBA" id="ARBA00034247"/>
    </source>
</evidence>
<dbReference type="PANTHER" id="PTHR45138:SF9">
    <property type="entry name" value="DIGUANYLATE CYCLASE DGCM-RELATED"/>
    <property type="match status" value="1"/>
</dbReference>
<dbReference type="CDD" id="cd12915">
    <property type="entry name" value="PDC2_DGC_like"/>
    <property type="match status" value="1"/>
</dbReference>
<dbReference type="Pfam" id="PF00990">
    <property type="entry name" value="GGDEF"/>
    <property type="match status" value="1"/>
</dbReference>
<keyword evidence="3" id="KW-0812">Transmembrane</keyword>
<evidence type="ECO:0000256" key="1">
    <source>
        <dbReference type="ARBA" id="ARBA00012528"/>
    </source>
</evidence>
<feature type="domain" description="GGDEF" evidence="4">
    <location>
        <begin position="363"/>
        <end position="499"/>
    </location>
</feature>
<reference evidence="5 6" key="1">
    <citation type="submission" date="2015-12" db="EMBL/GenBank/DDBJ databases">
        <title>Diversity of Burkholderia near neighbor genomes.</title>
        <authorList>
            <person name="Sahl J."/>
            <person name="Wagner D."/>
            <person name="Keim P."/>
        </authorList>
    </citation>
    <scope>NUCLEOTIDE SEQUENCE [LARGE SCALE GENOMIC DNA]</scope>
    <source>
        <strain evidence="5 6">BDU6</strain>
    </source>
</reference>
<dbReference type="SUPFAM" id="SSF55073">
    <property type="entry name" value="Nucleotide cyclase"/>
    <property type="match status" value="1"/>
</dbReference>
<proteinExistence type="predicted"/>
<dbReference type="Gene3D" id="3.30.450.20">
    <property type="entry name" value="PAS domain"/>
    <property type="match status" value="2"/>
</dbReference>
<sequence>MIACIPTSRLAVLTGRHPWIVGALGTLMAFGVLSISLLTLNAARNEAIEHAHETSRNVTTIVVNNIARTIDASDHSLLTLISGLHQTDVRRLDRATRHALLFDRTAAAKYVTGMGMMDAQGHIVDGCCSASHAGSFTDRDYFLVHEQAGDAGLYVSKPYRSRTRGGVESIALSRRIGKPDGTFGGVAVVAIDVAYFQHLLSKLNVGPHGVSAIVHVDGTLVARNPDLPHDGPSVVVKSPTFPRMANQDAGFYAARSPIDGVLRLYTFERIPGTPLVAIVAPAQQDVLASWRSLALSVGISAACVSIAFSGVVWLLAFALRDRAAAQDRLLELSQTDPLTGLKNRRALDHALQNEWERLQRNESRLSILFIDADHFKRYNDAHGHAQGDLALQWLAACIARRARRPGGLAARYGGEEFVVILPDTDEAGAMTVAQSIRTGIRDAMPAGTPDTIPPFSVSVGCATSRRSTHASLDAFVRAADGALYRAKTEGRDRVVAADSLAPSAY</sequence>
<dbReference type="InterPro" id="IPR029787">
    <property type="entry name" value="Nucleotide_cyclase"/>
</dbReference>
<dbReference type="CDD" id="cd01949">
    <property type="entry name" value="GGDEF"/>
    <property type="match status" value="1"/>
</dbReference>
<protein>
    <recommendedName>
        <fullName evidence="1">diguanylate cyclase</fullName>
        <ecNumber evidence="1">2.7.7.65</ecNumber>
    </recommendedName>
</protein>
<comment type="catalytic activity">
    <reaction evidence="2">
        <text>2 GTP = 3',3'-c-di-GMP + 2 diphosphate</text>
        <dbReference type="Rhea" id="RHEA:24898"/>
        <dbReference type="ChEBI" id="CHEBI:33019"/>
        <dbReference type="ChEBI" id="CHEBI:37565"/>
        <dbReference type="ChEBI" id="CHEBI:58805"/>
        <dbReference type="EC" id="2.7.7.65"/>
    </reaction>
</comment>
<dbReference type="SMART" id="SM00267">
    <property type="entry name" value="GGDEF"/>
    <property type="match status" value="1"/>
</dbReference>
<evidence type="ECO:0000259" key="4">
    <source>
        <dbReference type="PROSITE" id="PS50887"/>
    </source>
</evidence>
<dbReference type="EMBL" id="CP013387">
    <property type="protein sequence ID" value="AOJ04846.1"/>
    <property type="molecule type" value="Genomic_DNA"/>
</dbReference>
<feature type="transmembrane region" description="Helical" evidence="3">
    <location>
        <begin position="19"/>
        <end position="40"/>
    </location>
</feature>
<evidence type="ECO:0000313" key="5">
    <source>
        <dbReference type="EMBL" id="AOJ04846.1"/>
    </source>
</evidence>
<dbReference type="InterPro" id="IPR043128">
    <property type="entry name" value="Rev_trsase/Diguanyl_cyclase"/>
</dbReference>
<dbReference type="PANTHER" id="PTHR45138">
    <property type="entry name" value="REGULATORY COMPONENTS OF SENSORY TRANSDUCTION SYSTEM"/>
    <property type="match status" value="1"/>
</dbReference>
<dbReference type="GO" id="GO:0043709">
    <property type="term" value="P:cell adhesion involved in single-species biofilm formation"/>
    <property type="evidence" value="ECO:0007669"/>
    <property type="project" value="TreeGrafter"/>
</dbReference>
<dbReference type="NCBIfam" id="TIGR00254">
    <property type="entry name" value="GGDEF"/>
    <property type="match status" value="1"/>
</dbReference>
<dbReference type="GO" id="GO:0052621">
    <property type="term" value="F:diguanylate cyclase activity"/>
    <property type="evidence" value="ECO:0007669"/>
    <property type="project" value="UniProtKB-EC"/>
</dbReference>
<dbReference type="Proteomes" id="UP000062519">
    <property type="component" value="Chromosome 2"/>
</dbReference>
<dbReference type="GO" id="GO:0005886">
    <property type="term" value="C:plasma membrane"/>
    <property type="evidence" value="ECO:0007669"/>
    <property type="project" value="TreeGrafter"/>
</dbReference>
<keyword evidence="3" id="KW-1133">Transmembrane helix</keyword>
<dbReference type="InterPro" id="IPR054327">
    <property type="entry name" value="His-kinase-like_sensor"/>
</dbReference>
<feature type="transmembrane region" description="Helical" evidence="3">
    <location>
        <begin position="293"/>
        <end position="319"/>
    </location>
</feature>
<dbReference type="GO" id="GO:1902201">
    <property type="term" value="P:negative regulation of bacterial-type flagellum-dependent cell motility"/>
    <property type="evidence" value="ECO:0007669"/>
    <property type="project" value="TreeGrafter"/>
</dbReference>
<dbReference type="Gene3D" id="3.30.70.270">
    <property type="match status" value="1"/>
</dbReference>
<organism evidence="5 6">
    <name type="scientific">Burkholderia mayonis</name>
    <dbReference type="NCBI Taxonomy" id="1385591"/>
    <lineage>
        <taxon>Bacteria</taxon>
        <taxon>Pseudomonadati</taxon>
        <taxon>Pseudomonadota</taxon>
        <taxon>Betaproteobacteria</taxon>
        <taxon>Burkholderiales</taxon>
        <taxon>Burkholderiaceae</taxon>
        <taxon>Burkholderia</taxon>
        <taxon>pseudomallei group</taxon>
    </lineage>
</organism>
<dbReference type="FunFam" id="3.30.70.270:FF:000001">
    <property type="entry name" value="Diguanylate cyclase domain protein"/>
    <property type="match status" value="1"/>
</dbReference>
<dbReference type="CDD" id="cd12914">
    <property type="entry name" value="PDC1_DGC_like"/>
    <property type="match status" value="1"/>
</dbReference>
<dbReference type="RefSeq" id="WP_059471007.1">
    <property type="nucleotide sequence ID" value="NZ_CP013387.1"/>
</dbReference>
<dbReference type="InterPro" id="IPR050469">
    <property type="entry name" value="Diguanylate_Cyclase"/>
</dbReference>
<evidence type="ECO:0000256" key="3">
    <source>
        <dbReference type="SAM" id="Phobius"/>
    </source>
</evidence>
<dbReference type="PROSITE" id="PS50887">
    <property type="entry name" value="GGDEF"/>
    <property type="match status" value="1"/>
</dbReference>
<name>A0A1B4FME6_9BURK</name>
<keyword evidence="3" id="KW-0472">Membrane</keyword>
<keyword evidence="6" id="KW-1185">Reference proteome</keyword>
<accession>A0A1B4FME6</accession>
<gene>
    <name evidence="5" type="ORF">WS70_24120</name>
</gene>
<dbReference type="EC" id="2.7.7.65" evidence="1"/>
<dbReference type="InterPro" id="IPR000160">
    <property type="entry name" value="GGDEF_dom"/>
</dbReference>